<dbReference type="PROSITE" id="PS51293">
    <property type="entry name" value="SANT"/>
    <property type="match status" value="1"/>
</dbReference>
<dbReference type="PROSITE" id="PS50135">
    <property type="entry name" value="ZF_ZZ_2"/>
    <property type="match status" value="1"/>
</dbReference>
<evidence type="ECO:0000256" key="9">
    <source>
        <dbReference type="ARBA" id="ARBA00023242"/>
    </source>
</evidence>
<feature type="domain" description="Myb-like" evidence="12">
    <location>
        <begin position="363"/>
        <end position="413"/>
    </location>
</feature>
<keyword evidence="2" id="KW-0217">Developmental protein</keyword>
<comment type="subcellular location">
    <subcellularLocation>
        <location evidence="1">Nucleus</location>
    </subcellularLocation>
</comment>
<keyword evidence="5" id="KW-0862">Zinc</keyword>
<feature type="domain" description="SANT" evidence="15">
    <location>
        <begin position="366"/>
        <end position="417"/>
    </location>
</feature>
<gene>
    <name evidence="17" type="ORF">M0R45_008125</name>
</gene>
<dbReference type="SMART" id="SM00717">
    <property type="entry name" value="SANT"/>
    <property type="match status" value="1"/>
</dbReference>
<evidence type="ECO:0000256" key="1">
    <source>
        <dbReference type="ARBA" id="ARBA00004123"/>
    </source>
</evidence>
<dbReference type="InterPro" id="IPR001005">
    <property type="entry name" value="SANT/Myb"/>
</dbReference>
<evidence type="ECO:0000259" key="12">
    <source>
        <dbReference type="PROSITE" id="PS50090"/>
    </source>
</evidence>
<dbReference type="FunFam" id="1.10.10.60:FF:000014">
    <property type="entry name" value="SWI/SNF complex subunit SMARCC2 isoform C"/>
    <property type="match status" value="1"/>
</dbReference>
<dbReference type="Pfam" id="PF04433">
    <property type="entry name" value="SWIRM"/>
    <property type="match status" value="1"/>
</dbReference>
<dbReference type="Gene3D" id="1.10.10.10">
    <property type="entry name" value="Winged helix-like DNA-binding domain superfamily/Winged helix DNA-binding domain"/>
    <property type="match status" value="1"/>
</dbReference>
<evidence type="ECO:0000256" key="7">
    <source>
        <dbReference type="ARBA" id="ARBA00023125"/>
    </source>
</evidence>
<evidence type="ECO:0000313" key="18">
    <source>
        <dbReference type="Proteomes" id="UP001457282"/>
    </source>
</evidence>
<feature type="compositionally biased region" description="Basic and acidic residues" evidence="11">
    <location>
        <begin position="755"/>
        <end position="767"/>
    </location>
</feature>
<dbReference type="InterPro" id="IPR017884">
    <property type="entry name" value="SANT_dom"/>
</dbReference>
<dbReference type="InterPro" id="IPR017930">
    <property type="entry name" value="Myb_dom"/>
</dbReference>
<evidence type="ECO:0000256" key="11">
    <source>
        <dbReference type="SAM" id="MobiDB-lite"/>
    </source>
</evidence>
<protein>
    <recommendedName>
        <fullName evidence="19">SWI/SNF complex subunit SWI3D</fullName>
    </recommendedName>
</protein>
<name>A0AAW1Y285_RUBAR</name>
<evidence type="ECO:0000256" key="3">
    <source>
        <dbReference type="ARBA" id="ARBA00022723"/>
    </source>
</evidence>
<feature type="compositionally biased region" description="Basic and acidic residues" evidence="11">
    <location>
        <begin position="597"/>
        <end position="631"/>
    </location>
</feature>
<dbReference type="AlphaFoldDB" id="A0AAW1Y285"/>
<feature type="compositionally biased region" description="Polar residues" evidence="11">
    <location>
        <begin position="454"/>
        <end position="468"/>
    </location>
</feature>
<dbReference type="SMART" id="SM00291">
    <property type="entry name" value="ZnF_ZZ"/>
    <property type="match status" value="1"/>
</dbReference>
<dbReference type="PROSITE" id="PS50090">
    <property type="entry name" value="MYB_LIKE"/>
    <property type="match status" value="1"/>
</dbReference>
<keyword evidence="4 10" id="KW-0863">Zinc-finger</keyword>
<evidence type="ECO:0000259" key="14">
    <source>
        <dbReference type="PROSITE" id="PS50934"/>
    </source>
</evidence>
<dbReference type="PANTHER" id="PTHR12802:SF41">
    <property type="entry name" value="BRAHMA ASSOCIATED PROTEIN 155 KDA"/>
    <property type="match status" value="1"/>
</dbReference>
<feature type="compositionally biased region" description="Low complexity" evidence="11">
    <location>
        <begin position="81"/>
        <end position="92"/>
    </location>
</feature>
<dbReference type="Gene3D" id="3.30.60.90">
    <property type="match status" value="1"/>
</dbReference>
<feature type="domain" description="SWIRM" evidence="14">
    <location>
        <begin position="149"/>
        <end position="246"/>
    </location>
</feature>
<evidence type="ECO:0000256" key="10">
    <source>
        <dbReference type="PROSITE-ProRule" id="PRU00228"/>
    </source>
</evidence>
<evidence type="ECO:0008006" key="19">
    <source>
        <dbReference type="Google" id="ProtNLM"/>
    </source>
</evidence>
<feature type="compositionally biased region" description="Basic and acidic residues" evidence="11">
    <location>
        <begin position="470"/>
        <end position="499"/>
    </location>
</feature>
<feature type="region of interest" description="Disordered" evidence="11">
    <location>
        <begin position="966"/>
        <end position="985"/>
    </location>
</feature>
<dbReference type="InterPro" id="IPR041984">
    <property type="entry name" value="Rsc8/Ssr1/Ssr2_ZZ"/>
</dbReference>
<dbReference type="PROSITE" id="PS50934">
    <property type="entry name" value="SWIRM"/>
    <property type="match status" value="1"/>
</dbReference>
<dbReference type="PROSITE" id="PS51294">
    <property type="entry name" value="HTH_MYB"/>
    <property type="match status" value="1"/>
</dbReference>
<dbReference type="InterPro" id="IPR000433">
    <property type="entry name" value="Znf_ZZ"/>
</dbReference>
<dbReference type="CDD" id="cd00167">
    <property type="entry name" value="SANT"/>
    <property type="match status" value="1"/>
</dbReference>
<feature type="compositionally biased region" description="Polar residues" evidence="11">
    <location>
        <begin position="972"/>
        <end position="985"/>
    </location>
</feature>
<dbReference type="PANTHER" id="PTHR12802">
    <property type="entry name" value="SWI/SNF COMPLEX-RELATED"/>
    <property type="match status" value="1"/>
</dbReference>
<evidence type="ECO:0000259" key="13">
    <source>
        <dbReference type="PROSITE" id="PS50135"/>
    </source>
</evidence>
<proteinExistence type="predicted"/>
<keyword evidence="7" id="KW-0238">DNA-binding</keyword>
<reference evidence="17 18" key="1">
    <citation type="journal article" date="2023" name="G3 (Bethesda)">
        <title>A chromosome-length genome assembly and annotation of blackberry (Rubus argutus, cv. 'Hillquist').</title>
        <authorList>
            <person name="Bruna T."/>
            <person name="Aryal R."/>
            <person name="Dudchenko O."/>
            <person name="Sargent D.J."/>
            <person name="Mead D."/>
            <person name="Buti M."/>
            <person name="Cavallini A."/>
            <person name="Hytonen T."/>
            <person name="Andres J."/>
            <person name="Pham M."/>
            <person name="Weisz D."/>
            <person name="Mascagni F."/>
            <person name="Usai G."/>
            <person name="Natali L."/>
            <person name="Bassil N."/>
            <person name="Fernandez G.E."/>
            <person name="Lomsadze A."/>
            <person name="Armour M."/>
            <person name="Olukolu B."/>
            <person name="Poorten T."/>
            <person name="Britton C."/>
            <person name="Davik J."/>
            <person name="Ashrafi H."/>
            <person name="Aiden E.L."/>
            <person name="Borodovsky M."/>
            <person name="Worthington M."/>
        </authorList>
    </citation>
    <scope>NUCLEOTIDE SEQUENCE [LARGE SCALE GENOMIC DNA]</scope>
    <source>
        <strain evidence="17">PI 553951</strain>
    </source>
</reference>
<feature type="region of interest" description="Disordered" evidence="11">
    <location>
        <begin position="1"/>
        <end position="110"/>
    </location>
</feature>
<evidence type="ECO:0000256" key="8">
    <source>
        <dbReference type="ARBA" id="ARBA00023163"/>
    </source>
</evidence>
<dbReference type="EMBL" id="JBEDUW010000002">
    <property type="protein sequence ID" value="KAK9942460.1"/>
    <property type="molecule type" value="Genomic_DNA"/>
</dbReference>
<dbReference type="InterPro" id="IPR043145">
    <property type="entry name" value="Znf_ZZ_sf"/>
</dbReference>
<dbReference type="Pfam" id="PF16495">
    <property type="entry name" value="SWIRM-assoc_1"/>
    <property type="match status" value="1"/>
</dbReference>
<feature type="region of interest" description="Disordered" evidence="11">
    <location>
        <begin position="593"/>
        <end position="834"/>
    </location>
</feature>
<accession>A0AAW1Y285</accession>
<feature type="compositionally biased region" description="Polar residues" evidence="11">
    <location>
        <begin position="676"/>
        <end position="685"/>
    </location>
</feature>
<dbReference type="PROSITE" id="PS01357">
    <property type="entry name" value="ZF_ZZ_1"/>
    <property type="match status" value="1"/>
</dbReference>
<evidence type="ECO:0000313" key="17">
    <source>
        <dbReference type="EMBL" id="KAK9942460.1"/>
    </source>
</evidence>
<keyword evidence="8" id="KW-0804">Transcription</keyword>
<feature type="compositionally biased region" description="Basic residues" evidence="11">
    <location>
        <begin position="26"/>
        <end position="37"/>
    </location>
</feature>
<dbReference type="SUPFAM" id="SSF46689">
    <property type="entry name" value="Homeodomain-like"/>
    <property type="match status" value="2"/>
</dbReference>
<dbReference type="GO" id="GO:0005634">
    <property type="term" value="C:nucleus"/>
    <property type="evidence" value="ECO:0007669"/>
    <property type="project" value="UniProtKB-SubCell"/>
</dbReference>
<keyword evidence="9" id="KW-0539">Nucleus</keyword>
<evidence type="ECO:0000256" key="4">
    <source>
        <dbReference type="ARBA" id="ARBA00022771"/>
    </source>
</evidence>
<comment type="caution">
    <text evidence="17">The sequence shown here is derived from an EMBL/GenBank/DDBJ whole genome shotgun (WGS) entry which is preliminary data.</text>
</comment>
<dbReference type="GO" id="GO:0003677">
    <property type="term" value="F:DNA binding"/>
    <property type="evidence" value="ECO:0007669"/>
    <property type="project" value="UniProtKB-KW"/>
</dbReference>
<dbReference type="Pfam" id="PF00249">
    <property type="entry name" value="Myb_DNA-binding"/>
    <property type="match status" value="1"/>
</dbReference>
<feature type="domain" description="ZZ-type" evidence="13">
    <location>
        <begin position="309"/>
        <end position="363"/>
    </location>
</feature>
<organism evidence="17 18">
    <name type="scientific">Rubus argutus</name>
    <name type="common">Southern blackberry</name>
    <dbReference type="NCBI Taxonomy" id="59490"/>
    <lineage>
        <taxon>Eukaryota</taxon>
        <taxon>Viridiplantae</taxon>
        <taxon>Streptophyta</taxon>
        <taxon>Embryophyta</taxon>
        <taxon>Tracheophyta</taxon>
        <taxon>Spermatophyta</taxon>
        <taxon>Magnoliopsida</taxon>
        <taxon>eudicotyledons</taxon>
        <taxon>Gunneridae</taxon>
        <taxon>Pentapetalae</taxon>
        <taxon>rosids</taxon>
        <taxon>fabids</taxon>
        <taxon>Rosales</taxon>
        <taxon>Rosaceae</taxon>
        <taxon>Rosoideae</taxon>
        <taxon>Rosoideae incertae sedis</taxon>
        <taxon>Rubus</taxon>
    </lineage>
</organism>
<feature type="region of interest" description="Disordered" evidence="11">
    <location>
        <begin position="933"/>
        <end position="961"/>
    </location>
</feature>
<feature type="compositionally biased region" description="Basic and acidic residues" evidence="11">
    <location>
        <begin position="940"/>
        <end position="951"/>
    </location>
</feature>
<feature type="compositionally biased region" description="Polar residues" evidence="11">
    <location>
        <begin position="736"/>
        <end position="753"/>
    </location>
</feature>
<dbReference type="CDD" id="cd02336">
    <property type="entry name" value="ZZ_RSC8"/>
    <property type="match status" value="1"/>
</dbReference>
<dbReference type="InterPro" id="IPR009057">
    <property type="entry name" value="Homeodomain-like_sf"/>
</dbReference>
<evidence type="ECO:0000259" key="16">
    <source>
        <dbReference type="PROSITE" id="PS51294"/>
    </source>
</evidence>
<evidence type="ECO:0000256" key="5">
    <source>
        <dbReference type="ARBA" id="ARBA00022833"/>
    </source>
</evidence>
<feature type="compositionally biased region" description="Low complexity" evidence="11">
    <location>
        <begin position="38"/>
        <end position="50"/>
    </location>
</feature>
<evidence type="ECO:0000259" key="15">
    <source>
        <dbReference type="PROSITE" id="PS51293"/>
    </source>
</evidence>
<keyword evidence="3" id="KW-0479">Metal-binding</keyword>
<dbReference type="GO" id="GO:0008270">
    <property type="term" value="F:zinc ion binding"/>
    <property type="evidence" value="ECO:0007669"/>
    <property type="project" value="UniProtKB-KW"/>
</dbReference>
<feature type="compositionally biased region" description="Basic and acidic residues" evidence="11">
    <location>
        <begin position="644"/>
        <end position="670"/>
    </location>
</feature>
<feature type="domain" description="HTH myb-type" evidence="16">
    <location>
        <begin position="363"/>
        <end position="405"/>
    </location>
</feature>
<sequence>MEDKRGDAGIQPPANVDSPAAEPTSSRRRAGGQKRKASSLGGSTSSSTPSKRLTREKASLSHPPIHNGPLTRARQGPNNLASASAAAAKPAAQTKRPEPSSVEAEQAKRESELEALEASMEAEFEAIRSRDANAHVVPSHCVLFTESESLELNVQVGFSWTKVHPIEERMLPSFFNGKSDTRTPDTYLEIRNCIMKKFHANPGTLVELKDMLELEVGDFDSRQEIMEFLDHWGLINFHPFPTTGSTVASVNSDEVTEKDSLIDQLYHFEALESRSSVVPKTNLITPTVPSGLFPESTFAEELVRPEGPAVEYHCNSCSADCSRKRYHCQKQADFDLCSDCFNNGKFDSGMSSSDFILMEPAEAPGVSGGKWTDQETLLLLEALELYKENWNEIAEHVATKTKAQCILHFVQMPIEDTFLDHDDDLDASSKETADPTSTDNDLLAPKDAPETTENKTSVNESDPQTSPMESSKEEASEVKVGDDTSKPEDENEVKHGQETLKLEDTGELKFDQETDENLALKALKEAFEVVGYPATPESHLSFADVGNPAMALAAFLARLVGPDYAIASAHNSLKSISADSPGIELASRHCFLLEDPPNDRKEQAGPDSVAAEKEAQSDKVDEELSQKEDKSNSGLEGRGLSNDNNDKKLEEVTPEEKSQSAKEQDDRVSNEEVGTENLNKSNNSDLPKDQPPTLGESDDSKVEAPPSSVKESGEGTSVGKPSETTETPMDVDMSDSIPSTKTEPQQPVASNSAEEPFHSTEASKEVDVSDALASEINEPQPPVTDKSEEPPQPTETSKDVDMVCDSQPPQENEPLQPVENGCEDQTEDSKHEKHDFSAAAVKAKLLAEQEEDQIQQLAAMLIEKQLHKLEAKLGFFNEMESAVMRVKSNWTGQEQKLYHERAQIIAARLGLPGSSSRGMPSAMPTSRMAHECSKAPSYDDLPKATHVETHGSRSSNPFKPIFVRDFAGSPIRPSSQDNLSSIGTK</sequence>
<feature type="region of interest" description="Disordered" evidence="11">
    <location>
        <begin position="422"/>
        <end position="499"/>
    </location>
</feature>
<dbReference type="Proteomes" id="UP001457282">
    <property type="component" value="Unassembled WGS sequence"/>
</dbReference>
<dbReference type="InterPro" id="IPR007526">
    <property type="entry name" value="SWIRM"/>
</dbReference>
<dbReference type="Pfam" id="PF00569">
    <property type="entry name" value="ZZ"/>
    <property type="match status" value="1"/>
</dbReference>
<keyword evidence="18" id="KW-1185">Reference proteome</keyword>
<dbReference type="InterPro" id="IPR036388">
    <property type="entry name" value="WH-like_DNA-bd_sf"/>
</dbReference>
<evidence type="ECO:0000256" key="6">
    <source>
        <dbReference type="ARBA" id="ARBA00023015"/>
    </source>
</evidence>
<dbReference type="SUPFAM" id="SSF57850">
    <property type="entry name" value="RING/U-box"/>
    <property type="match status" value="1"/>
</dbReference>
<dbReference type="InterPro" id="IPR032451">
    <property type="entry name" value="SMARCC_C"/>
</dbReference>
<evidence type="ECO:0000256" key="2">
    <source>
        <dbReference type="ARBA" id="ARBA00022473"/>
    </source>
</evidence>
<keyword evidence="6" id="KW-0805">Transcription regulation</keyword>
<dbReference type="Gene3D" id="1.10.10.60">
    <property type="entry name" value="Homeodomain-like"/>
    <property type="match status" value="1"/>
</dbReference>